<keyword evidence="10" id="KW-0187">Copper transport</keyword>
<evidence type="ECO:0000256" key="18">
    <source>
        <dbReference type="ARBA" id="ARBA00033239"/>
    </source>
</evidence>
<dbReference type="GO" id="GO:0060003">
    <property type="term" value="P:copper ion export"/>
    <property type="evidence" value="ECO:0007669"/>
    <property type="project" value="UniProtKB-ARBA"/>
</dbReference>
<dbReference type="InterPro" id="IPR009078">
    <property type="entry name" value="Ferritin-like_SF"/>
</dbReference>
<dbReference type="SUPFAM" id="SSF81665">
    <property type="entry name" value="Calcium ATPase, transmembrane domain M"/>
    <property type="match status" value="1"/>
</dbReference>
<dbReference type="OrthoDB" id="9759222at2"/>
<evidence type="ECO:0000256" key="17">
    <source>
        <dbReference type="ARBA" id="ARBA00023136"/>
    </source>
</evidence>
<dbReference type="SUPFAM" id="SSF81653">
    <property type="entry name" value="Calcium ATPase, transduction domain A"/>
    <property type="match status" value="1"/>
</dbReference>
<dbReference type="FunFam" id="3.30.70.100:FF:000005">
    <property type="entry name" value="Copper-exporting P-type ATPase A"/>
    <property type="match status" value="1"/>
</dbReference>
<dbReference type="InterPro" id="IPR018303">
    <property type="entry name" value="ATPase_P-typ_P_site"/>
</dbReference>
<dbReference type="Gene3D" id="2.70.150.10">
    <property type="entry name" value="Calcium-transporting ATPase, cytoplasmic transduction domain A"/>
    <property type="match status" value="1"/>
</dbReference>
<evidence type="ECO:0000256" key="4">
    <source>
        <dbReference type="ARBA" id="ARBA00022448"/>
    </source>
</evidence>
<dbReference type="STRING" id="443144.GM21_2052"/>
<feature type="transmembrane region" description="Helical" evidence="20">
    <location>
        <begin position="805"/>
        <end position="827"/>
    </location>
</feature>
<gene>
    <name evidence="22" type="ordered locus">GM21_2052</name>
</gene>
<protein>
    <recommendedName>
        <fullName evidence="3">P-type Cu(+) transporter</fullName>
        <ecNumber evidence="3">7.2.2.8</ecNumber>
    </recommendedName>
    <alternativeName>
        <fullName evidence="18">Cu(+)-exporting ATPase</fullName>
    </alternativeName>
</protein>
<dbReference type="GO" id="GO:0043682">
    <property type="term" value="F:P-type divalent copper transporter activity"/>
    <property type="evidence" value="ECO:0007669"/>
    <property type="project" value="TreeGrafter"/>
</dbReference>
<dbReference type="InterPro" id="IPR006121">
    <property type="entry name" value="HMA_dom"/>
</dbReference>
<dbReference type="PRINTS" id="PR00119">
    <property type="entry name" value="CATATPASE"/>
</dbReference>
<dbReference type="FunFam" id="2.70.150.10:FF:000020">
    <property type="entry name" value="Copper-exporting P-type ATPase A"/>
    <property type="match status" value="1"/>
</dbReference>
<feature type="transmembrane region" description="Helical" evidence="20">
    <location>
        <begin position="209"/>
        <end position="225"/>
    </location>
</feature>
<dbReference type="NCBIfam" id="TIGR01525">
    <property type="entry name" value="ATPase-IB_hvy"/>
    <property type="match status" value="1"/>
</dbReference>
<feature type="domain" description="HMA" evidence="21">
    <location>
        <begin position="78"/>
        <end position="144"/>
    </location>
</feature>
<dbReference type="GO" id="GO:0005507">
    <property type="term" value="F:copper ion binding"/>
    <property type="evidence" value="ECO:0007669"/>
    <property type="project" value="TreeGrafter"/>
</dbReference>
<evidence type="ECO:0000256" key="10">
    <source>
        <dbReference type="ARBA" id="ARBA00022796"/>
    </source>
</evidence>
<dbReference type="Gene3D" id="3.30.70.100">
    <property type="match status" value="1"/>
</dbReference>
<dbReference type="InterPro" id="IPR036163">
    <property type="entry name" value="HMA_dom_sf"/>
</dbReference>
<keyword evidence="11 20" id="KW-0067">ATP-binding</keyword>
<dbReference type="PANTHER" id="PTHR43520:SF8">
    <property type="entry name" value="P-TYPE CU(+) TRANSPORTER"/>
    <property type="match status" value="1"/>
</dbReference>
<evidence type="ECO:0000256" key="20">
    <source>
        <dbReference type="RuleBase" id="RU362081"/>
    </source>
</evidence>
<sequence>MSENKVLRDPVCGMDVPGDAPHSATHDGTTYKFCSAGCQEKFEANPESFLVAAAPLASETPAAAEAPSAAAGATEHAEKCEFPLLGMNCAGCAGRIEKTLSGSPGVAKAAVNFATTRATIKYDPQVTSPQALKQVVRDMGYDVLEAGSGGAETDEAELLEAQSRVHEEQYLKNRGKFLVALALTIPVAVLAMAGHLIPSLADAFDFPGRAWVELALTTPVLFWAGREFFTGAWSAAKHRVADMNTLVALGTLSAYLFSVVATVAPQWLSARTAAAAGQGHDGEVGVYYEVAAIIVTLILMGRLLEARAKSKTSGAIHALIGLQPKLARVLRDGTEQDIPIAQVLLGDTILVRPGEKVPVDGELIEGSSTVDESMLTGEPLPVRKNEGDTVIGATLNKTGSFRMRATRIGKDTVLQQIVRLVQQAQGTKAPIQRLADLIAGYFVPVVISLAIATFVVWFDISPPDTRLNMAVLTFVSVLIIACPCALGLATPTAIMVGTGRGAQGGILIKGGEALETAHKLTTIVLDKTGTITRGVPSVTDIETGGFERQALMQLAAAAEAGSEHPLGEAIVRYADENGLIRLAARDFNAIPGHGIEATVDGKRVVIGTALLLEKEGIAADTAAAHRLADQAKTPIFVAVDGAYAGVIAIADPIKESSAAAVKRLHDLGLEVIMLTGDNRRTADSIARQVGVDQVIAEVLPDAKGEEIKKLQAQGKVVAMVGDGINDAPALAQADVGIAMGSGTDVAIEAADITLVRGDLNGVISSIALSRATIANIKQNLFFAFVYNIMGIPIAAGVLYPLTGWLLSPIIASLAMALSSVSVVTNALRLRGFTVERG</sequence>
<keyword evidence="6" id="KW-0597">Phosphoprotein</keyword>
<dbReference type="Pfam" id="PF00403">
    <property type="entry name" value="HMA"/>
    <property type="match status" value="1"/>
</dbReference>
<dbReference type="CDD" id="cd00371">
    <property type="entry name" value="HMA"/>
    <property type="match status" value="1"/>
</dbReference>
<keyword evidence="12" id="KW-0460">Magnesium</keyword>
<dbReference type="InterPro" id="IPR023299">
    <property type="entry name" value="ATPase_P-typ_cyto_dom_N"/>
</dbReference>
<keyword evidence="5 20" id="KW-1003">Cell membrane</keyword>
<dbReference type="Gene3D" id="1.10.620.20">
    <property type="entry name" value="Ribonucleotide Reductase, subunit A"/>
    <property type="match status" value="1"/>
</dbReference>
<evidence type="ECO:0000256" key="15">
    <source>
        <dbReference type="ARBA" id="ARBA00023008"/>
    </source>
</evidence>
<comment type="similarity">
    <text evidence="2 20">Belongs to the cation transport ATPase (P-type) (TC 3.A.3) family. Type IB subfamily.</text>
</comment>
<dbReference type="PROSITE" id="PS01047">
    <property type="entry name" value="HMA_1"/>
    <property type="match status" value="1"/>
</dbReference>
<dbReference type="eggNOG" id="COG2217">
    <property type="taxonomic scope" value="Bacteria"/>
</dbReference>
<dbReference type="CDD" id="cd02094">
    <property type="entry name" value="P-type_ATPase_Cu-like"/>
    <property type="match status" value="1"/>
</dbReference>
<evidence type="ECO:0000313" key="22">
    <source>
        <dbReference type="EMBL" id="ACT18104.1"/>
    </source>
</evidence>
<feature type="transmembrane region" description="Helical" evidence="20">
    <location>
        <begin position="285"/>
        <end position="304"/>
    </location>
</feature>
<dbReference type="SUPFAM" id="SSF47240">
    <property type="entry name" value="Ferritin-like"/>
    <property type="match status" value="1"/>
</dbReference>
<dbReference type="GO" id="GO:0005886">
    <property type="term" value="C:plasma membrane"/>
    <property type="evidence" value="ECO:0007669"/>
    <property type="project" value="UniProtKB-SubCell"/>
</dbReference>
<dbReference type="GO" id="GO:0005524">
    <property type="term" value="F:ATP binding"/>
    <property type="evidence" value="ECO:0007669"/>
    <property type="project" value="UniProtKB-UniRule"/>
</dbReference>
<dbReference type="GO" id="GO:0140581">
    <property type="term" value="F:P-type monovalent copper transporter activity"/>
    <property type="evidence" value="ECO:0007669"/>
    <property type="project" value="UniProtKB-EC"/>
</dbReference>
<feature type="transmembrane region" description="Helical" evidence="20">
    <location>
        <begin position="470"/>
        <end position="490"/>
    </location>
</feature>
<dbReference type="InterPro" id="IPR001757">
    <property type="entry name" value="P_typ_ATPase"/>
</dbReference>
<proteinExistence type="inferred from homology"/>
<evidence type="ECO:0000256" key="7">
    <source>
        <dbReference type="ARBA" id="ARBA00022692"/>
    </source>
</evidence>
<dbReference type="EMBL" id="CP001661">
    <property type="protein sequence ID" value="ACT18104.1"/>
    <property type="molecule type" value="Genomic_DNA"/>
</dbReference>
<dbReference type="Pfam" id="PF04945">
    <property type="entry name" value="YHS"/>
    <property type="match status" value="1"/>
</dbReference>
<dbReference type="FunFam" id="3.40.50.1000:FF:000144">
    <property type="entry name" value="copper-transporting ATPase 1 isoform X2"/>
    <property type="match status" value="1"/>
</dbReference>
<dbReference type="SUPFAM" id="SSF55008">
    <property type="entry name" value="HMA, heavy metal-associated domain"/>
    <property type="match status" value="1"/>
</dbReference>
<dbReference type="PANTHER" id="PTHR43520">
    <property type="entry name" value="ATP7, ISOFORM B"/>
    <property type="match status" value="1"/>
</dbReference>
<keyword evidence="13" id="KW-1278">Translocase</keyword>
<dbReference type="AlphaFoldDB" id="C6E8B6"/>
<evidence type="ECO:0000256" key="14">
    <source>
        <dbReference type="ARBA" id="ARBA00022989"/>
    </source>
</evidence>
<evidence type="ECO:0000256" key="3">
    <source>
        <dbReference type="ARBA" id="ARBA00012517"/>
    </source>
</evidence>
<keyword evidence="4" id="KW-0813">Transport</keyword>
<keyword evidence="7 20" id="KW-0812">Transmembrane</keyword>
<feature type="transmembrane region" description="Helical" evidence="20">
    <location>
        <begin position="177"/>
        <end position="197"/>
    </location>
</feature>
<dbReference type="GO" id="GO:0016491">
    <property type="term" value="F:oxidoreductase activity"/>
    <property type="evidence" value="ECO:0007669"/>
    <property type="project" value="InterPro"/>
</dbReference>
<dbReference type="EC" id="7.2.2.8" evidence="3"/>
<dbReference type="NCBIfam" id="TIGR01494">
    <property type="entry name" value="ATPase_P-type"/>
    <property type="match status" value="1"/>
</dbReference>
<dbReference type="SFLD" id="SFLDG00002">
    <property type="entry name" value="C1.7:_P-type_atpase_like"/>
    <property type="match status" value="1"/>
</dbReference>
<dbReference type="InterPro" id="IPR044492">
    <property type="entry name" value="P_typ_ATPase_HD_dom"/>
</dbReference>
<organism evidence="22">
    <name type="scientific">Geobacter sp. (strain M21)</name>
    <dbReference type="NCBI Taxonomy" id="443144"/>
    <lineage>
        <taxon>Bacteria</taxon>
        <taxon>Pseudomonadati</taxon>
        <taxon>Thermodesulfobacteriota</taxon>
        <taxon>Desulfuromonadia</taxon>
        <taxon>Geobacterales</taxon>
        <taxon>Geobacteraceae</taxon>
        <taxon>Geobacter</taxon>
    </lineage>
</organism>
<evidence type="ECO:0000256" key="9">
    <source>
        <dbReference type="ARBA" id="ARBA00022741"/>
    </source>
</evidence>
<dbReference type="SFLD" id="SFLDF00027">
    <property type="entry name" value="p-type_atpase"/>
    <property type="match status" value="1"/>
</dbReference>
<dbReference type="SFLD" id="SFLDS00003">
    <property type="entry name" value="Haloacid_Dehalogenase"/>
    <property type="match status" value="1"/>
</dbReference>
<evidence type="ECO:0000259" key="21">
    <source>
        <dbReference type="PROSITE" id="PS50846"/>
    </source>
</evidence>
<evidence type="ECO:0000256" key="12">
    <source>
        <dbReference type="ARBA" id="ARBA00022842"/>
    </source>
</evidence>
<dbReference type="HOGENOM" id="CLU_001771_0_3_7"/>
<dbReference type="InterPro" id="IPR023214">
    <property type="entry name" value="HAD_sf"/>
</dbReference>
<keyword evidence="9 20" id="KW-0547">Nucleotide-binding</keyword>
<dbReference type="InterPro" id="IPR011017">
    <property type="entry name" value="TRASH_dom"/>
</dbReference>
<comment type="catalytic activity">
    <reaction evidence="19">
        <text>Cu(+)(in) + ATP + H2O = Cu(+)(out) + ADP + phosphate + H(+)</text>
        <dbReference type="Rhea" id="RHEA:25792"/>
        <dbReference type="ChEBI" id="CHEBI:15377"/>
        <dbReference type="ChEBI" id="CHEBI:15378"/>
        <dbReference type="ChEBI" id="CHEBI:30616"/>
        <dbReference type="ChEBI" id="CHEBI:43474"/>
        <dbReference type="ChEBI" id="CHEBI:49552"/>
        <dbReference type="ChEBI" id="CHEBI:456216"/>
        <dbReference type="EC" id="7.2.2.8"/>
    </reaction>
</comment>
<keyword evidence="16" id="KW-0406">Ion transport</keyword>
<evidence type="ECO:0000256" key="13">
    <source>
        <dbReference type="ARBA" id="ARBA00022967"/>
    </source>
</evidence>
<name>C6E8B6_GEOSM</name>
<dbReference type="InterPro" id="IPR007029">
    <property type="entry name" value="YHS_dom"/>
</dbReference>
<keyword evidence="17 20" id="KW-0472">Membrane</keyword>
<dbReference type="GO" id="GO:0055070">
    <property type="term" value="P:copper ion homeostasis"/>
    <property type="evidence" value="ECO:0007669"/>
    <property type="project" value="TreeGrafter"/>
</dbReference>
<keyword evidence="15" id="KW-0186">Copper</keyword>
<dbReference type="GO" id="GO:0016887">
    <property type="term" value="F:ATP hydrolysis activity"/>
    <property type="evidence" value="ECO:0007669"/>
    <property type="project" value="InterPro"/>
</dbReference>
<evidence type="ECO:0000256" key="19">
    <source>
        <dbReference type="ARBA" id="ARBA00049289"/>
    </source>
</evidence>
<feature type="transmembrane region" description="Helical" evidence="20">
    <location>
        <begin position="438"/>
        <end position="458"/>
    </location>
</feature>
<dbReference type="SMART" id="SM00746">
    <property type="entry name" value="TRASH"/>
    <property type="match status" value="1"/>
</dbReference>
<dbReference type="InterPro" id="IPR023298">
    <property type="entry name" value="ATPase_P-typ_TM_dom_sf"/>
</dbReference>
<dbReference type="Gene3D" id="3.40.1110.10">
    <property type="entry name" value="Calcium-transporting ATPase, cytoplasmic domain N"/>
    <property type="match status" value="1"/>
</dbReference>
<keyword evidence="14 20" id="KW-1133">Transmembrane helix</keyword>
<evidence type="ECO:0000256" key="8">
    <source>
        <dbReference type="ARBA" id="ARBA00022723"/>
    </source>
</evidence>
<evidence type="ECO:0000256" key="6">
    <source>
        <dbReference type="ARBA" id="ARBA00022553"/>
    </source>
</evidence>
<feature type="transmembrane region" description="Helical" evidence="20">
    <location>
        <begin position="780"/>
        <end position="799"/>
    </location>
</feature>
<dbReference type="KEGG" id="gem:GM21_2052"/>
<dbReference type="InterPro" id="IPR012348">
    <property type="entry name" value="RNR-like"/>
</dbReference>
<dbReference type="Gene3D" id="3.40.50.1000">
    <property type="entry name" value="HAD superfamily/HAD-like"/>
    <property type="match status" value="1"/>
</dbReference>
<dbReference type="PROSITE" id="PS00154">
    <property type="entry name" value="ATPASE_E1_E2"/>
    <property type="match status" value="1"/>
</dbReference>
<dbReference type="InterPro" id="IPR008250">
    <property type="entry name" value="ATPase_P-typ_transduc_dom_A_sf"/>
</dbReference>
<dbReference type="InterPro" id="IPR017969">
    <property type="entry name" value="Heavy-metal-associated_CS"/>
</dbReference>
<dbReference type="InterPro" id="IPR036412">
    <property type="entry name" value="HAD-like_sf"/>
</dbReference>
<evidence type="ECO:0000256" key="1">
    <source>
        <dbReference type="ARBA" id="ARBA00004651"/>
    </source>
</evidence>
<keyword evidence="8 20" id="KW-0479">Metal-binding</keyword>
<dbReference type="InterPro" id="IPR027256">
    <property type="entry name" value="P-typ_ATPase_IB"/>
</dbReference>
<reference evidence="22" key="1">
    <citation type="submission" date="2009-07" db="EMBL/GenBank/DDBJ databases">
        <title>Complete sequence of Geobacter sp. M21.</title>
        <authorList>
            <consortium name="US DOE Joint Genome Institute"/>
            <person name="Lucas S."/>
            <person name="Copeland A."/>
            <person name="Lapidus A."/>
            <person name="Glavina del Rio T."/>
            <person name="Dalin E."/>
            <person name="Tice H."/>
            <person name="Bruce D."/>
            <person name="Goodwin L."/>
            <person name="Pitluck S."/>
            <person name="Saunders E."/>
            <person name="Brettin T."/>
            <person name="Detter J.C."/>
            <person name="Han C."/>
            <person name="Larimer F."/>
            <person name="Land M."/>
            <person name="Hauser L."/>
            <person name="Kyrpides N."/>
            <person name="Ovchinnikova G."/>
            <person name="Lovley D."/>
        </authorList>
    </citation>
    <scope>NUCLEOTIDE SEQUENCE [LARGE SCALE GENOMIC DNA]</scope>
    <source>
        <strain evidence="22">M21</strain>
    </source>
</reference>
<evidence type="ECO:0000256" key="11">
    <source>
        <dbReference type="ARBA" id="ARBA00022840"/>
    </source>
</evidence>
<comment type="subcellular location">
    <subcellularLocation>
        <location evidence="1">Cell membrane</location>
        <topology evidence="1">Multi-pass membrane protein</topology>
    </subcellularLocation>
</comment>
<feature type="transmembrane region" description="Helical" evidence="20">
    <location>
        <begin position="246"/>
        <end position="265"/>
    </location>
</feature>
<evidence type="ECO:0000256" key="2">
    <source>
        <dbReference type="ARBA" id="ARBA00006024"/>
    </source>
</evidence>
<evidence type="ECO:0000256" key="5">
    <source>
        <dbReference type="ARBA" id="ARBA00022475"/>
    </source>
</evidence>
<dbReference type="SUPFAM" id="SSF56784">
    <property type="entry name" value="HAD-like"/>
    <property type="match status" value="1"/>
</dbReference>
<dbReference type="PRINTS" id="PR00943">
    <property type="entry name" value="CUATPASE"/>
</dbReference>
<dbReference type="Pfam" id="PF00122">
    <property type="entry name" value="E1-E2_ATPase"/>
    <property type="match status" value="1"/>
</dbReference>
<dbReference type="PROSITE" id="PS50846">
    <property type="entry name" value="HMA_2"/>
    <property type="match status" value="1"/>
</dbReference>
<dbReference type="InterPro" id="IPR059000">
    <property type="entry name" value="ATPase_P-type_domA"/>
</dbReference>
<evidence type="ECO:0000256" key="16">
    <source>
        <dbReference type="ARBA" id="ARBA00023065"/>
    </source>
</evidence>
<accession>C6E8B6</accession>
<dbReference type="NCBIfam" id="TIGR01511">
    <property type="entry name" value="ATPase-IB1_Cu"/>
    <property type="match status" value="1"/>
</dbReference>
<dbReference type="Pfam" id="PF00702">
    <property type="entry name" value="Hydrolase"/>
    <property type="match status" value="1"/>
</dbReference>